<dbReference type="EMBL" id="JADAQX010000018">
    <property type="protein sequence ID" value="KAF8822877.1"/>
    <property type="molecule type" value="Genomic_DNA"/>
</dbReference>
<dbReference type="Proteomes" id="UP000823046">
    <property type="component" value="Unassembled WGS sequence"/>
</dbReference>
<feature type="compositionally biased region" description="Polar residues" evidence="2">
    <location>
        <begin position="386"/>
        <end position="410"/>
    </location>
</feature>
<proteinExistence type="predicted"/>
<evidence type="ECO:0000256" key="1">
    <source>
        <dbReference type="SAM" id="Coils"/>
    </source>
</evidence>
<evidence type="ECO:0000256" key="2">
    <source>
        <dbReference type="SAM" id="MobiDB-lite"/>
    </source>
</evidence>
<accession>A0ABQ7JFS7</accession>
<reference evidence="3 4" key="1">
    <citation type="journal article" date="2020" name="bioRxiv">
        <title>Metabolic contributions of an alphaproteobacterial endosymbiont in the apicomplexan Cardiosporidium cionae.</title>
        <authorList>
            <person name="Hunter E.S."/>
            <person name="Paight C.J."/>
            <person name="Lane C.E."/>
        </authorList>
    </citation>
    <scope>NUCLEOTIDE SEQUENCE [LARGE SCALE GENOMIC DNA]</scope>
    <source>
        <strain evidence="3">ESH_2018</strain>
    </source>
</reference>
<evidence type="ECO:0000313" key="3">
    <source>
        <dbReference type="EMBL" id="KAF8822877.1"/>
    </source>
</evidence>
<gene>
    <name evidence="3" type="ORF">IE077_002290</name>
</gene>
<dbReference type="InterPro" id="IPR016024">
    <property type="entry name" value="ARM-type_fold"/>
</dbReference>
<feature type="region of interest" description="Disordered" evidence="2">
    <location>
        <begin position="381"/>
        <end position="410"/>
    </location>
</feature>
<feature type="coiled-coil region" evidence="1">
    <location>
        <begin position="503"/>
        <end position="530"/>
    </location>
</feature>
<name>A0ABQ7JFS7_9APIC</name>
<keyword evidence="1" id="KW-0175">Coiled coil</keyword>
<protein>
    <submittedName>
        <fullName evidence="3">Uncharacterized protein</fullName>
    </submittedName>
</protein>
<sequence>MKYSIAYLPLEIVRKCSTIDPNSVVAAAMEHYTDGVSTLEQAAKFLKDSKFVVKYPALSRALRESLDGSESPVSMERFLYRPNKYDSEGFFQQEPAEKESVIVAKKKEVNKNNSAKGYDEENPVIRYICNANSTQNRVLLSTLKDLLTLQSLTLQSFHLLDELQKQYTDGLKLQNLIQKQFNLLKSTDRKAWLTNPAISFEQMDKKAGYGTKDPGASVLPFTKKSELEFLGRNIPRPCYSNEASPVNGRSTLPDTNILKLPNASEMTKPNLFYLQMKQGMDESLQHFKSQSGSLVTKNQELGRKMQGIVDDADVSLLKCTSTNKYLTDLYKEQREYIHDQQRIADQVPRECIESHKRSIRVNHEELNIERQKQQEIAKLSDHRLQETPTFSTHFPTSRRSPLQSITQQTSAGDLTHTKALSFTVDEVLQSVGFNEAAQFVNNCGLPTQYATHFPGIYPVSLYTKKLPINYFKRQRRKVEWEQMNNTVKPQVKKSFSRANDISLLKQQKEIGKAEMYLDELKKKKTEVESKIKGNNLLGLEEKSQQLSMQTYANEFVRGGSQSSLGEKFLASASHLMHRKSLPYDLSRTFTKDLTESSPRSLSEDGSTYDIIRSRTSPIRNRTLTLHKFPSISMPRNVKATAGDAIERIDDFTRIEKPHSLSTSIPPQEGKPGMLSQSDLTKKLPYYRCETFVELALPEEPTCDLPTDGYEKLKKVIQNKNLGLKEHAQLVYNFTYACCRATVRSTPEAQVEHLTVFNCHYARQVLQMSLWSRYYSIHYSKVTNYVLQSLALPNYLSRIYQFHITGSNVQQLLAPLLFNCFTAQLAIDDEALKEDVISGMALIVQPQVILNTRVVDLLIETIENSTNPKLLEYCLQILLVTRSPHRKEDQYKLFIKTLHAWRFEANVVTAMQHQVNDRRIQGAASQALATLVKVSPEHCYRVATVALAHAFRAIEIHPESSSISSNIARIVEVVALYNDHLNLLPEHVDSVVLNIVESNSVSVEAFSACLGTCSALMDNRLPLLKRTFLMKLTQQGCTHSTEASLGLNASRFIATAAMKASRLVAIHPMSEQESFNYLIEFGVVAVPLKTLATCLNDPLSCQAACRAISLLVVRQRSGETRIYRDINNMKGIVTMLFLLLRYKSSALTDLLCEALAAISNCANDKTCAASIGDRGIDTIFQVIKENSASVECVAQGMRLLGIYEREQEDQVSVVPKAMNAIRQLKTNGSDEETKSIKEFLIKVLNLQGIPSQIETRLCAEIV</sequence>
<evidence type="ECO:0000313" key="4">
    <source>
        <dbReference type="Proteomes" id="UP000823046"/>
    </source>
</evidence>
<comment type="caution">
    <text evidence="3">The sequence shown here is derived from an EMBL/GenBank/DDBJ whole genome shotgun (WGS) entry which is preliminary data.</text>
</comment>
<dbReference type="SUPFAM" id="SSF48371">
    <property type="entry name" value="ARM repeat"/>
    <property type="match status" value="1"/>
</dbReference>
<keyword evidence="4" id="KW-1185">Reference proteome</keyword>
<organism evidence="3 4">
    <name type="scientific">Cardiosporidium cionae</name>
    <dbReference type="NCBI Taxonomy" id="476202"/>
    <lineage>
        <taxon>Eukaryota</taxon>
        <taxon>Sar</taxon>
        <taxon>Alveolata</taxon>
        <taxon>Apicomplexa</taxon>
        <taxon>Aconoidasida</taxon>
        <taxon>Nephromycida</taxon>
        <taxon>Cardiosporidium</taxon>
    </lineage>
</organism>